<evidence type="ECO:0000256" key="2">
    <source>
        <dbReference type="ARBA" id="ARBA00011031"/>
    </source>
</evidence>
<dbReference type="PROSITE" id="PS50077">
    <property type="entry name" value="HEAT_REPEAT"/>
    <property type="match status" value="1"/>
</dbReference>
<feature type="repeat" description="HEAT" evidence="15">
    <location>
        <begin position="781"/>
        <end position="813"/>
    </location>
</feature>
<proteinExistence type="inferred from homology"/>
<keyword evidence="8" id="KW-0547">Nucleotide-binding</keyword>
<evidence type="ECO:0000256" key="7">
    <source>
        <dbReference type="ARBA" id="ARBA00022737"/>
    </source>
</evidence>
<evidence type="ECO:0000256" key="10">
    <source>
        <dbReference type="ARBA" id="ARBA00022840"/>
    </source>
</evidence>
<dbReference type="InterPro" id="IPR014009">
    <property type="entry name" value="PIK_FAT"/>
</dbReference>
<evidence type="ECO:0000256" key="4">
    <source>
        <dbReference type="ARBA" id="ARBA00022527"/>
    </source>
</evidence>
<dbReference type="GO" id="GO:0000139">
    <property type="term" value="C:Golgi membrane"/>
    <property type="evidence" value="ECO:0007669"/>
    <property type="project" value="EnsemblFungi"/>
</dbReference>
<keyword evidence="10" id="KW-0067">ATP-binding</keyword>
<dbReference type="Gene3D" id="1.25.10.10">
    <property type="entry name" value="Leucine-rich Repeat Variant"/>
    <property type="match status" value="3"/>
</dbReference>
<dbReference type="GO" id="GO:0042790">
    <property type="term" value="P:nucleolar large rRNA transcription by RNA polymerase I"/>
    <property type="evidence" value="ECO:0007669"/>
    <property type="project" value="EnsemblFungi"/>
</dbReference>
<dbReference type="PROSITE" id="PS51189">
    <property type="entry name" value="FAT"/>
    <property type="match status" value="1"/>
</dbReference>
<keyword evidence="5" id="KW-0926">Vacuole</keyword>
<evidence type="ECO:0000259" key="18">
    <source>
        <dbReference type="PROSITE" id="PS51190"/>
    </source>
</evidence>
<dbReference type="PROSITE" id="PS00916">
    <property type="entry name" value="PI3_4_KINASE_2"/>
    <property type="match status" value="1"/>
</dbReference>
<evidence type="ECO:0000256" key="14">
    <source>
        <dbReference type="ARBA" id="ARBA00048679"/>
    </source>
</evidence>
<dbReference type="SMART" id="SM01346">
    <property type="entry name" value="DUF3385"/>
    <property type="match status" value="1"/>
</dbReference>
<dbReference type="InterPro" id="IPR011009">
    <property type="entry name" value="Kinase-like_dom_sf"/>
</dbReference>
<dbReference type="GO" id="GO:0031932">
    <property type="term" value="C:TORC2 complex"/>
    <property type="evidence" value="ECO:0007669"/>
    <property type="project" value="TreeGrafter"/>
</dbReference>
<dbReference type="InterPro" id="IPR050517">
    <property type="entry name" value="DDR_Repair_Kinase"/>
</dbReference>
<dbReference type="GO" id="GO:0051321">
    <property type="term" value="P:meiotic cell cycle"/>
    <property type="evidence" value="ECO:0007669"/>
    <property type="project" value="EnsemblFungi"/>
</dbReference>
<dbReference type="GO" id="GO:0010008">
    <property type="term" value="C:endosome membrane"/>
    <property type="evidence" value="ECO:0007669"/>
    <property type="project" value="EnsemblFungi"/>
</dbReference>
<dbReference type="GO" id="GO:0004674">
    <property type="term" value="F:protein serine/threonine kinase activity"/>
    <property type="evidence" value="ECO:0007669"/>
    <property type="project" value="UniProtKB-KW"/>
</dbReference>
<keyword evidence="9" id="KW-0418">Kinase</keyword>
<dbReference type="Pfam" id="PF00454">
    <property type="entry name" value="PI3_PI4_kinase"/>
    <property type="match status" value="1"/>
</dbReference>
<keyword evidence="20" id="KW-1185">Reference proteome</keyword>
<evidence type="ECO:0000256" key="12">
    <source>
        <dbReference type="ARBA" id="ARBA00029427"/>
    </source>
</evidence>
<evidence type="ECO:0000256" key="6">
    <source>
        <dbReference type="ARBA" id="ARBA00022679"/>
    </source>
</evidence>
<evidence type="ECO:0000259" key="17">
    <source>
        <dbReference type="PROSITE" id="PS51189"/>
    </source>
</evidence>
<dbReference type="Pfam" id="PF02260">
    <property type="entry name" value="FATC"/>
    <property type="match status" value="1"/>
</dbReference>
<dbReference type="GO" id="GO:0005524">
    <property type="term" value="F:ATP binding"/>
    <property type="evidence" value="ECO:0007669"/>
    <property type="project" value="UniProtKB-KW"/>
</dbReference>
<dbReference type="GO" id="GO:0034599">
    <property type="term" value="P:cellular response to oxidative stress"/>
    <property type="evidence" value="ECO:0007669"/>
    <property type="project" value="EnsemblFungi"/>
</dbReference>
<protein>
    <recommendedName>
        <fullName evidence="3">non-specific serine/threonine protein kinase</fullName>
        <ecNumber evidence="3">2.7.11.1</ecNumber>
    </recommendedName>
</protein>
<dbReference type="SUPFAM" id="SSF47212">
    <property type="entry name" value="FKBP12-rapamycin-binding domain of FKBP-rapamycin-associated protein (FRAP)"/>
    <property type="match status" value="1"/>
</dbReference>
<evidence type="ECO:0000256" key="3">
    <source>
        <dbReference type="ARBA" id="ARBA00012513"/>
    </source>
</evidence>
<dbReference type="Gene3D" id="1.20.120.150">
    <property type="entry name" value="FKBP12-rapamycin binding domain"/>
    <property type="match status" value="1"/>
</dbReference>
<dbReference type="FunFam" id="1.10.1070.11:FF:000020">
    <property type="entry name" value="Serine/threonine-protein kinase TOR"/>
    <property type="match status" value="1"/>
</dbReference>
<comment type="catalytic activity">
    <reaction evidence="13">
        <text>L-threonyl-[protein] + ATP = O-phospho-L-threonyl-[protein] + ADP + H(+)</text>
        <dbReference type="Rhea" id="RHEA:46608"/>
        <dbReference type="Rhea" id="RHEA-COMP:11060"/>
        <dbReference type="Rhea" id="RHEA-COMP:11605"/>
        <dbReference type="ChEBI" id="CHEBI:15378"/>
        <dbReference type="ChEBI" id="CHEBI:30013"/>
        <dbReference type="ChEBI" id="CHEBI:30616"/>
        <dbReference type="ChEBI" id="CHEBI:61977"/>
        <dbReference type="ChEBI" id="CHEBI:456216"/>
        <dbReference type="EC" id="2.7.11.1"/>
    </reaction>
</comment>
<dbReference type="GO" id="GO:0031930">
    <property type="term" value="P:mitochondria-nucleus signaling pathway"/>
    <property type="evidence" value="ECO:0007669"/>
    <property type="project" value="EnsemblFungi"/>
</dbReference>
<dbReference type="GeneID" id="11494246"/>
<dbReference type="GO" id="GO:0005634">
    <property type="term" value="C:nucleus"/>
    <property type="evidence" value="ECO:0007669"/>
    <property type="project" value="EnsemblFungi"/>
</dbReference>
<dbReference type="KEGG" id="ndi:NDAI_0A03960"/>
<dbReference type="InterPro" id="IPR021133">
    <property type="entry name" value="HEAT_type_2"/>
</dbReference>
<dbReference type="SMART" id="SM01345">
    <property type="entry name" value="Rapamycin_bind"/>
    <property type="match status" value="1"/>
</dbReference>
<dbReference type="Pfam" id="PF08771">
    <property type="entry name" value="FRB_dom"/>
    <property type="match status" value="1"/>
</dbReference>
<dbReference type="InterPro" id="IPR000403">
    <property type="entry name" value="PI3/4_kinase_cat_dom"/>
</dbReference>
<dbReference type="SUPFAM" id="SSF48371">
    <property type="entry name" value="ARM repeat"/>
    <property type="match status" value="1"/>
</dbReference>
<dbReference type="CDD" id="cd05169">
    <property type="entry name" value="PIKKc_TOR"/>
    <property type="match status" value="1"/>
</dbReference>
<dbReference type="GO" id="GO:1905356">
    <property type="term" value="P:regulation of snRNA pseudouridine synthesis"/>
    <property type="evidence" value="ECO:0007669"/>
    <property type="project" value="EnsemblFungi"/>
</dbReference>
<dbReference type="GO" id="GO:0038202">
    <property type="term" value="P:TORC1 signaling"/>
    <property type="evidence" value="ECO:0007669"/>
    <property type="project" value="TreeGrafter"/>
</dbReference>
<dbReference type="Proteomes" id="UP000000689">
    <property type="component" value="Chromosome 1"/>
</dbReference>
<organism evidence="19 20">
    <name type="scientific">Naumovozyma dairenensis (strain ATCC 10597 / BCRC 20456 / CBS 421 / NBRC 0211 / NRRL Y-12639)</name>
    <name type="common">Saccharomyces dairenensis</name>
    <dbReference type="NCBI Taxonomy" id="1071378"/>
    <lineage>
        <taxon>Eukaryota</taxon>
        <taxon>Fungi</taxon>
        <taxon>Dikarya</taxon>
        <taxon>Ascomycota</taxon>
        <taxon>Saccharomycotina</taxon>
        <taxon>Saccharomycetes</taxon>
        <taxon>Saccharomycetales</taxon>
        <taxon>Saccharomycetaceae</taxon>
        <taxon>Naumovozyma</taxon>
    </lineage>
</organism>
<dbReference type="InterPro" id="IPR024585">
    <property type="entry name" value="mTOR_dom"/>
</dbReference>
<dbReference type="InterPro" id="IPR026683">
    <property type="entry name" value="TOR_cat"/>
</dbReference>
<dbReference type="GO" id="GO:0000329">
    <property type="term" value="C:fungal-type vacuole membrane"/>
    <property type="evidence" value="ECO:0007669"/>
    <property type="project" value="EnsemblFungi"/>
</dbReference>
<dbReference type="InterPro" id="IPR036738">
    <property type="entry name" value="FRB_sf"/>
</dbReference>
<evidence type="ECO:0000313" key="19">
    <source>
        <dbReference type="EMBL" id="CCD22553.1"/>
    </source>
</evidence>
<dbReference type="InterPro" id="IPR011989">
    <property type="entry name" value="ARM-like"/>
</dbReference>
<dbReference type="InterPro" id="IPR016024">
    <property type="entry name" value="ARM-type_fold"/>
</dbReference>
<dbReference type="InterPro" id="IPR036940">
    <property type="entry name" value="PI3/4_kinase_cat_sf"/>
</dbReference>
<dbReference type="InterPro" id="IPR057564">
    <property type="entry name" value="HEAT_ATR"/>
</dbReference>
<dbReference type="FunFam" id="1.20.120.150:FF:000001">
    <property type="entry name" value="Serine/threonine-protein kinase TOR"/>
    <property type="match status" value="1"/>
</dbReference>
<keyword evidence="11" id="KW-0131">Cell cycle</keyword>
<comment type="catalytic activity">
    <reaction evidence="14">
        <text>L-seryl-[protein] + ATP = O-phospho-L-seryl-[protein] + ADP + H(+)</text>
        <dbReference type="Rhea" id="RHEA:17989"/>
        <dbReference type="Rhea" id="RHEA-COMP:9863"/>
        <dbReference type="Rhea" id="RHEA-COMP:11604"/>
        <dbReference type="ChEBI" id="CHEBI:15378"/>
        <dbReference type="ChEBI" id="CHEBI:29999"/>
        <dbReference type="ChEBI" id="CHEBI:30616"/>
        <dbReference type="ChEBI" id="CHEBI:83421"/>
        <dbReference type="ChEBI" id="CHEBI:456216"/>
        <dbReference type="EC" id="2.7.11.1"/>
    </reaction>
</comment>
<dbReference type="OMA" id="MWLRFVS"/>
<dbReference type="PANTHER" id="PTHR11139:SF9">
    <property type="entry name" value="SERINE_THREONINE-PROTEIN KINASE MTOR"/>
    <property type="match status" value="1"/>
</dbReference>
<dbReference type="GO" id="GO:0034605">
    <property type="term" value="P:cellular response to heat"/>
    <property type="evidence" value="ECO:0007669"/>
    <property type="project" value="EnsemblFungi"/>
</dbReference>
<dbReference type="SUPFAM" id="SSF56112">
    <property type="entry name" value="Protein kinase-like (PK-like)"/>
    <property type="match status" value="1"/>
</dbReference>
<dbReference type="InterPro" id="IPR003151">
    <property type="entry name" value="PIK-rel_kinase_FAT"/>
</dbReference>
<feature type="domain" description="PI3K/PI4K catalytic" evidence="16">
    <location>
        <begin position="2068"/>
        <end position="2383"/>
    </location>
</feature>
<dbReference type="GO" id="GO:0006413">
    <property type="term" value="P:translational initiation"/>
    <property type="evidence" value="ECO:0007669"/>
    <property type="project" value="EnsemblFungi"/>
</dbReference>
<evidence type="ECO:0000256" key="8">
    <source>
        <dbReference type="ARBA" id="ARBA00022741"/>
    </source>
</evidence>
<accession>G0W415</accession>
<dbReference type="PROSITE" id="PS50290">
    <property type="entry name" value="PI3_4_KINASE_3"/>
    <property type="match status" value="1"/>
</dbReference>
<dbReference type="GO" id="GO:0090153">
    <property type="term" value="P:regulation of sphingolipid biosynthetic process"/>
    <property type="evidence" value="ECO:0007669"/>
    <property type="project" value="EnsemblFungi"/>
</dbReference>
<dbReference type="HOGENOM" id="CLU_000178_7_1_1"/>
<dbReference type="InterPro" id="IPR003152">
    <property type="entry name" value="FATC_dom"/>
</dbReference>
<dbReference type="GO" id="GO:0044877">
    <property type="term" value="F:protein-containing complex binding"/>
    <property type="evidence" value="ECO:0007669"/>
    <property type="project" value="InterPro"/>
</dbReference>
<keyword evidence="7" id="KW-0677">Repeat</keyword>
<dbReference type="GO" id="GO:0006974">
    <property type="term" value="P:DNA damage response"/>
    <property type="evidence" value="ECO:0007669"/>
    <property type="project" value="EnsemblFungi"/>
</dbReference>
<dbReference type="EC" id="2.7.11.1" evidence="3"/>
<dbReference type="Pfam" id="PF02259">
    <property type="entry name" value="FAT"/>
    <property type="match status" value="1"/>
</dbReference>
<feature type="domain" description="FAT" evidence="17">
    <location>
        <begin position="1315"/>
        <end position="1894"/>
    </location>
</feature>
<dbReference type="PROSITE" id="PS51190">
    <property type="entry name" value="FATC"/>
    <property type="match status" value="1"/>
</dbReference>
<dbReference type="PANTHER" id="PTHR11139">
    <property type="entry name" value="ATAXIA TELANGIECTASIA MUTATED ATM -RELATED"/>
    <property type="match status" value="1"/>
</dbReference>
<evidence type="ECO:0000256" key="11">
    <source>
        <dbReference type="ARBA" id="ARBA00023306"/>
    </source>
</evidence>
<dbReference type="GO" id="GO:0031505">
    <property type="term" value="P:fungal-type cell wall organization"/>
    <property type="evidence" value="ECO:0007669"/>
    <property type="project" value="EnsemblFungi"/>
</dbReference>
<dbReference type="EMBL" id="HE580267">
    <property type="protein sequence ID" value="CCD22553.1"/>
    <property type="molecule type" value="Genomic_DNA"/>
</dbReference>
<dbReference type="InterPro" id="IPR018936">
    <property type="entry name" value="PI3/4_kinase_CS"/>
</dbReference>
<dbReference type="GO" id="GO:0042254">
    <property type="term" value="P:ribosome biogenesis"/>
    <property type="evidence" value="ECO:0007669"/>
    <property type="project" value="EnsemblFungi"/>
</dbReference>
<keyword evidence="4" id="KW-0723">Serine/threonine-protein kinase</keyword>
<dbReference type="Pfam" id="PF11865">
    <property type="entry name" value="mTOR_dom"/>
    <property type="match status" value="1"/>
</dbReference>
<keyword evidence="6" id="KW-0808">Transferase</keyword>
<dbReference type="Pfam" id="PF23593">
    <property type="entry name" value="HEAT_ATR"/>
    <property type="match status" value="1"/>
</dbReference>
<dbReference type="FunFam" id="1.25.10.10:FF:000371">
    <property type="entry name" value="Serine/threonine-protein kinase TOR"/>
    <property type="match status" value="1"/>
</dbReference>
<dbReference type="GO" id="GO:0006995">
    <property type="term" value="P:cellular response to nitrogen starvation"/>
    <property type="evidence" value="ECO:0007669"/>
    <property type="project" value="EnsemblFungi"/>
</dbReference>
<dbReference type="InterPro" id="IPR009076">
    <property type="entry name" value="FRB_dom"/>
</dbReference>
<dbReference type="GO" id="GO:0031931">
    <property type="term" value="C:TORC1 complex"/>
    <property type="evidence" value="ECO:0007669"/>
    <property type="project" value="EnsemblFungi"/>
</dbReference>
<dbReference type="GO" id="GO:0034976">
    <property type="term" value="P:response to endoplasmic reticulum stress"/>
    <property type="evidence" value="ECO:0007669"/>
    <property type="project" value="EnsemblFungi"/>
</dbReference>
<dbReference type="PROSITE" id="PS00915">
    <property type="entry name" value="PI3_4_KINASE_1"/>
    <property type="match status" value="1"/>
</dbReference>
<evidence type="ECO:0000256" key="13">
    <source>
        <dbReference type="ARBA" id="ARBA00047899"/>
    </source>
</evidence>
<evidence type="ECO:0000256" key="15">
    <source>
        <dbReference type="PROSITE-ProRule" id="PRU00103"/>
    </source>
</evidence>
<name>G0W415_NAUDC</name>
<feature type="domain" description="FATC" evidence="18">
    <location>
        <begin position="2413"/>
        <end position="2445"/>
    </location>
</feature>
<dbReference type="GO" id="GO:0005886">
    <property type="term" value="C:plasma membrane"/>
    <property type="evidence" value="ECO:0007669"/>
    <property type="project" value="UniProtKB-SubCell"/>
</dbReference>
<dbReference type="OrthoDB" id="381190at2759"/>
<comment type="similarity">
    <text evidence="2">Belongs to the PI3/PI4-kinase family.</text>
</comment>
<comment type="subcellular location">
    <subcellularLocation>
        <location evidence="1">Cell membrane</location>
        <topology evidence="1">Peripheral membrane protein</topology>
        <orientation evidence="1">Cytoplasmic side</orientation>
    </subcellularLocation>
    <subcellularLocation>
        <location evidence="12">Vacuole membrane</location>
        <topology evidence="12">Peripheral membrane protein</topology>
        <orientation evidence="12">Cytoplasmic side</orientation>
    </subcellularLocation>
</comment>
<dbReference type="eggNOG" id="KOG0891">
    <property type="taxonomic scope" value="Eukaryota"/>
</dbReference>
<evidence type="ECO:0000256" key="5">
    <source>
        <dbReference type="ARBA" id="ARBA00022554"/>
    </source>
</evidence>
<dbReference type="STRING" id="1071378.G0W415"/>
<evidence type="ECO:0000313" key="20">
    <source>
        <dbReference type="Proteomes" id="UP000000689"/>
    </source>
</evidence>
<reference evidence="19 20" key="1">
    <citation type="journal article" date="2011" name="Proc. Natl. Acad. Sci. U.S.A.">
        <title>Evolutionary erosion of yeast sex chromosomes by mating-type switching accidents.</title>
        <authorList>
            <person name="Gordon J.L."/>
            <person name="Armisen D."/>
            <person name="Proux-Wera E."/>
            <person name="Oheigeartaigh S.S."/>
            <person name="Byrne K.P."/>
            <person name="Wolfe K.H."/>
        </authorList>
    </citation>
    <scope>NUCLEOTIDE SEQUENCE [LARGE SCALE GENOMIC DNA]</scope>
    <source>
        <strain evidence="20">ATCC 10597 / BCRC 20456 / CBS 421 / NBRC 0211 / NRRL Y-12639</strain>
    </source>
</reference>
<evidence type="ECO:0000256" key="1">
    <source>
        <dbReference type="ARBA" id="ARBA00004413"/>
    </source>
</evidence>
<dbReference type="GO" id="GO:0051726">
    <property type="term" value="P:regulation of cell cycle"/>
    <property type="evidence" value="ECO:0007669"/>
    <property type="project" value="EnsemblFungi"/>
</dbReference>
<dbReference type="SMART" id="SM01343">
    <property type="entry name" value="FATC"/>
    <property type="match status" value="1"/>
</dbReference>
<dbReference type="Gene3D" id="1.10.1070.11">
    <property type="entry name" value="Phosphatidylinositol 3-/4-kinase, catalytic domain"/>
    <property type="match status" value="1"/>
</dbReference>
<evidence type="ECO:0000256" key="9">
    <source>
        <dbReference type="ARBA" id="ARBA00022777"/>
    </source>
</evidence>
<sequence length="2445" mass="278980">MLSLFKPKKNELNYNNDATLEPIVNGPDGKYGNPTFIDEHYYNSLELESIIPTIEIGEESRIIDQLLEKLKSPKPTDKALATYEFKLVMSALNRESSVEQLTKFNNILNKKILASIQSSSANEKISGILVLRALQEYYAQNETLPSQISRILSLLRLAIPCNDIEVMKVASNTLGELASLGGSLTSDFVESQMKTCIEWLVTVQDKIIVGSASKTTNKKHTALHIIISLADYVPYLLFRYVNSILDNIWHALRDKSLLIRTDAATTLQKCLQILARRDGPSSEIWNQRLLDECMRGFDSDKEECIHGTLLVYKVLLTLEFGYEINRYDEMYHYIMLFKENKSDLIRREVYLILPKLASRNHEAFITKHLSETMVFLLTSLKNLNVNIKHNIDNELILICIADLAVEINAQISPYLNTIFEIIINTFKLKYKNTKITESALFYCIGKLSLAVGARLLHYLNDTILDLFFIYPFPKNMQEALTLLSQEIPTLQPKINSRLLDLLSLSLSGVPFVAPGSPTSFAEASVIKARHWRNKRLFERTGEMSSEMNDDKLVIQTFKILNETTYECSLTEFVRCVTLLYIEHDDPEIRKYSAITSCDIFGKDNICKQTSIYALDCVNEVLSKLLAVAITDPVPAIRLELLLHLNTHYDSQLAQPENAQLLFTLLNDEMFSIRVEVLKIIGRLVSINPAFIIPFLRKTLLELLTQLKYSVDLRKSEETATLLCTLISSSKDITKPYIEPILECLLTTAKDKSSTVSTIALKTIGELSVVGGEEMIAYLDTLMPIIIDTLQDQSKNFKRDAALKTLGQLTESSGYVIDPLLDYPELLSVLMGILKSDNSQTVRRETVKLIGILGALDPYRYREVEVTSTAKLTVDQNMPSIDMALLMQGLSTSSEEYLLTVVFNNLIKILNDPSLSSHYTSAIQAIMQIFETLRLNCVSYLRKVVPSFLSVIDNCPSSLSTYYFKQLAVLVSIVKDHIRPYVEDIYRAIEKNFKIQELRPIIITLIDSICTVLGAEFKKQVPLTLTLFLEALNDDPSENKAVTIQIMKSLTIINKNLEDYTYLIIPTVLKFAEFSTREVAEISITTLGKLIENINLNSMSTRIIQVLSRLLDTADIELRNTIMNTLSLLLLRLETDFTIYVPLINKALLRNNIENNVYDSLVSKLLNGEPLPETMIISRESQKIAEPESIPISQKLPVNQPLLQSTWDCTQQSTKEDWQEWLRRLSIQLLKESPSHALRACAGLAGIYYPLARDLFNSAFASVWVELYSQYQENLIQSLCLALSSYENPPEIHQTILNLVEFMDHDDKPLPISIPALGEYAEKCHAYAKVLHYKELRFIQEPLESTIESLISINNQLYQTDAAVGILKYAQEYHGVGLHETWYEKLERWEEALRAYDKRESMGDDSNEVIIGKMRSYYALSEWDQLLDITEQKWANLSSNVQKLMAPYAAGAAWSLGRWDQLELYSNILKKITPNREFFVCYLKFTSNNFASAEQNIFTARDLLVTELSALINESYARAYNVVVRTQMLAELDEIIQYKRAPVNSNKRAILRQTWDKRLLGSQKSIDIWQRALRIRSLVIKPKQDMMMWIKFANLCRRSNKMILAQKALNLLLEDGGDPSNAKAPPPVVYAQLKFLWAGGAKKEALRHLIGFTSRMAQDLGLDPSNLIAQKIPQSTPVSHSHVEEYTKLLARCFLKQGEWRTCLQPSWRQENPDAILGSYLLATHFDKNWYKAWHNWALANFEVISVKTSQIKEAQENKLNETRGADENLLMEQSINANIEENQYSTELIQRHVVPAIIGFFHSIALLEANSLQDTLRLLTLWFTFGGISGATQAMHEGFGMIKIGIWLDVLPQLISRIHQPNEVVSMSLLSLLSNLGKAHPQALVYPLTVAIKSESVSRQKAALSIIEKMRMHSPVLVGQAELVSDELIRVAVLWQEQWYEGLEDASRYFFGEQNVEKMFATLTPLHKMLQGEPETAKEAAFKKMYERDLADAYEWAMNYKRTKEVNNLNQAWDIYYNVFRKISRQLPQIQTLELQLVSPKLLEAHDLELAIPGTYSPGKPIIKIVSFDSTFSIISSKQRPRKFSIRGSDGKDYRYVLKGHEDIRQDSLVMQLFGLVNTLLQNDTECFQRHLDIQRYPAIPLSPKSGLLGWVRNSDTFHMLIKEHREAKKIPLNIEHWAMLQMAPDYDNLTLLEKIEVFSYSLQNTKGQDFQKVLWLKSRSSETWLERRTMYTRSLAVMSMVGYILGLGDRHPSNLMLDRITGKVIHIDFGDCFEAAILREKFPEKVPFRLTRMLTFAMEVSGVEGSFRITSENVMRVLRDNKESLMAILEAFAFDPLINWGFDFPTEKIIEETGILLPVSTPNELLRKGAITAEEASDMETDRQAELRNGRALLVLRRITDKLTGNDFKRSTDLDVATQLDKLIKQATSVENLCQHYIGWCPFW</sequence>
<gene>
    <name evidence="19" type="primary">NDAI0A03960</name>
    <name evidence="19" type="ordered locus">NDAI_0A03960</name>
</gene>
<evidence type="ECO:0000259" key="16">
    <source>
        <dbReference type="PROSITE" id="PS50290"/>
    </source>
</evidence>
<dbReference type="GO" id="GO:0016242">
    <property type="term" value="P:negative regulation of macroautophagy"/>
    <property type="evidence" value="ECO:0007669"/>
    <property type="project" value="TreeGrafter"/>
</dbReference>
<dbReference type="RefSeq" id="XP_003667796.1">
    <property type="nucleotide sequence ID" value="XM_003667748.1"/>
</dbReference>
<dbReference type="SMART" id="SM00146">
    <property type="entry name" value="PI3Kc"/>
    <property type="match status" value="1"/>
</dbReference>